<dbReference type="AlphaFoldDB" id="A0A5J4WRT7"/>
<protein>
    <submittedName>
        <fullName evidence="1">Uncharacterized protein</fullName>
    </submittedName>
</protein>
<gene>
    <name evidence="1" type="ORF">EZS28_006840</name>
</gene>
<organism evidence="1 2">
    <name type="scientific">Streblomastix strix</name>
    <dbReference type="NCBI Taxonomy" id="222440"/>
    <lineage>
        <taxon>Eukaryota</taxon>
        <taxon>Metamonada</taxon>
        <taxon>Preaxostyla</taxon>
        <taxon>Oxymonadida</taxon>
        <taxon>Streblomastigidae</taxon>
        <taxon>Streblomastix</taxon>
    </lineage>
</organism>
<dbReference type="EMBL" id="SNRW01001136">
    <property type="protein sequence ID" value="KAA6397631.1"/>
    <property type="molecule type" value="Genomic_DNA"/>
</dbReference>
<sequence length="144" mass="15712">MGLQVKLFQQQLLFLPEWVTVNVVEGVVKWTCVILYGSKCGTVIPGIISSRKSSSSDSSTFLCVGDIDLCYVTIVNFSLSCRVAVVFEKFVVTVMQLVPFIDSVESSHVNLLRFHCFISRGSHICVYGGFTVGKNGYSGGITGN</sequence>
<evidence type="ECO:0000313" key="2">
    <source>
        <dbReference type="Proteomes" id="UP000324800"/>
    </source>
</evidence>
<accession>A0A5J4WRT7</accession>
<proteinExistence type="predicted"/>
<reference evidence="1 2" key="1">
    <citation type="submission" date="2019-03" db="EMBL/GenBank/DDBJ databases">
        <title>Single cell metagenomics reveals metabolic interactions within the superorganism composed of flagellate Streblomastix strix and complex community of Bacteroidetes bacteria on its surface.</title>
        <authorList>
            <person name="Treitli S.C."/>
            <person name="Kolisko M."/>
            <person name="Husnik F."/>
            <person name="Keeling P."/>
            <person name="Hampl V."/>
        </authorList>
    </citation>
    <scope>NUCLEOTIDE SEQUENCE [LARGE SCALE GENOMIC DNA]</scope>
    <source>
        <strain evidence="1">ST1C</strain>
    </source>
</reference>
<comment type="caution">
    <text evidence="1">The sequence shown here is derived from an EMBL/GenBank/DDBJ whole genome shotgun (WGS) entry which is preliminary data.</text>
</comment>
<evidence type="ECO:0000313" key="1">
    <source>
        <dbReference type="EMBL" id="KAA6397631.1"/>
    </source>
</evidence>
<dbReference type="Proteomes" id="UP000324800">
    <property type="component" value="Unassembled WGS sequence"/>
</dbReference>
<name>A0A5J4WRT7_9EUKA</name>